<dbReference type="Proteomes" id="UP001596500">
    <property type="component" value="Unassembled WGS sequence"/>
</dbReference>
<reference evidence="2" key="1">
    <citation type="journal article" date="2019" name="Int. J. Syst. Evol. Microbiol.">
        <title>The Global Catalogue of Microorganisms (GCM) 10K type strain sequencing project: providing services to taxonomists for standard genome sequencing and annotation.</title>
        <authorList>
            <consortium name="The Broad Institute Genomics Platform"/>
            <consortium name="The Broad Institute Genome Sequencing Center for Infectious Disease"/>
            <person name="Wu L."/>
            <person name="Ma J."/>
        </authorList>
    </citation>
    <scope>NUCLEOTIDE SEQUENCE [LARGE SCALE GENOMIC DNA]</scope>
    <source>
        <strain evidence="2">CGMCC 1.12942</strain>
    </source>
</reference>
<proteinExistence type="predicted"/>
<dbReference type="InterPro" id="IPR020140">
    <property type="entry name" value="Uncharacterised_YusG"/>
</dbReference>
<evidence type="ECO:0000313" key="1">
    <source>
        <dbReference type="EMBL" id="MFC7441915.1"/>
    </source>
</evidence>
<organism evidence="1 2">
    <name type="scientific">Laceyella putida</name>
    <dbReference type="NCBI Taxonomy" id="110101"/>
    <lineage>
        <taxon>Bacteria</taxon>
        <taxon>Bacillati</taxon>
        <taxon>Bacillota</taxon>
        <taxon>Bacilli</taxon>
        <taxon>Bacillales</taxon>
        <taxon>Thermoactinomycetaceae</taxon>
        <taxon>Laceyella</taxon>
    </lineage>
</organism>
<protein>
    <submittedName>
        <fullName evidence="1">DUF2553 family protein</fullName>
    </submittedName>
</protein>
<sequence>MGLSDISDKVIGRFEADRLVFYHNHQPIGEMDLYSKEVRMRQGFSMDGAKIFATDDKTKLQGQYADDCGVDWCQ</sequence>
<comment type="caution">
    <text evidence="1">The sequence shown here is derived from an EMBL/GenBank/DDBJ whole genome shotgun (WGS) entry which is preliminary data.</text>
</comment>
<dbReference type="Pfam" id="PF10830">
    <property type="entry name" value="DUF2553"/>
    <property type="match status" value="1"/>
</dbReference>
<evidence type="ECO:0000313" key="2">
    <source>
        <dbReference type="Proteomes" id="UP001596500"/>
    </source>
</evidence>
<dbReference type="RefSeq" id="WP_379865453.1">
    <property type="nucleotide sequence ID" value="NZ_JBHTBW010000040.1"/>
</dbReference>
<accession>A0ABW2RLR2</accession>
<gene>
    <name evidence="1" type="ORF">ACFQNG_12510</name>
</gene>
<keyword evidence="2" id="KW-1185">Reference proteome</keyword>
<name>A0ABW2RLR2_9BACL</name>
<dbReference type="EMBL" id="JBHTBW010000040">
    <property type="protein sequence ID" value="MFC7441915.1"/>
    <property type="molecule type" value="Genomic_DNA"/>
</dbReference>